<accession>A0A2N6P280</accession>
<proteinExistence type="predicted"/>
<evidence type="ECO:0000313" key="1">
    <source>
        <dbReference type="EMBL" id="PMB73631.1"/>
    </source>
</evidence>
<dbReference type="Proteomes" id="UP000235728">
    <property type="component" value="Unassembled WGS sequence"/>
</dbReference>
<gene>
    <name evidence="1" type="ORF">BM221_001054</name>
</gene>
<dbReference type="AlphaFoldDB" id="A0A2N6P280"/>
<dbReference type="EMBL" id="MRVG01000001">
    <property type="protein sequence ID" value="PMB73631.1"/>
    <property type="molecule type" value="Genomic_DNA"/>
</dbReference>
<comment type="caution">
    <text evidence="1">The sequence shown here is derived from an EMBL/GenBank/DDBJ whole genome shotgun (WGS) entry which is preliminary data.</text>
</comment>
<protein>
    <submittedName>
        <fullName evidence="1">Uncharacterized protein</fullName>
    </submittedName>
</protein>
<sequence>MRIARRAAEGVGVSYSGNAKAGILTTNIAMEFRSFFSNTQRLPSSATGAENPLHLGGAYDELEQPIMQLPLLH</sequence>
<evidence type="ECO:0000313" key="2">
    <source>
        <dbReference type="Proteomes" id="UP000235728"/>
    </source>
</evidence>
<organism evidence="1 2">
    <name type="scientific">Beauveria bassiana</name>
    <name type="common">White muscardine disease fungus</name>
    <name type="synonym">Tritirachium shiotae</name>
    <dbReference type="NCBI Taxonomy" id="176275"/>
    <lineage>
        <taxon>Eukaryota</taxon>
        <taxon>Fungi</taxon>
        <taxon>Dikarya</taxon>
        <taxon>Ascomycota</taxon>
        <taxon>Pezizomycotina</taxon>
        <taxon>Sordariomycetes</taxon>
        <taxon>Hypocreomycetidae</taxon>
        <taxon>Hypocreales</taxon>
        <taxon>Cordycipitaceae</taxon>
        <taxon>Beauveria</taxon>
    </lineage>
</organism>
<reference evidence="1 2" key="1">
    <citation type="journal article" date="2016" name="Appl. Microbiol. Biotechnol.">
        <title>Characterization of T-DNA insertion mutants with decreased virulence in the entomopathogenic fungus Beauveria bassiana JEF-007.</title>
        <authorList>
            <person name="Kim S."/>
            <person name="Lee S.J."/>
            <person name="Nai Y.S."/>
            <person name="Yu J.S."/>
            <person name="Lee M.R."/>
            <person name="Yang Y.T."/>
            <person name="Kim J.S."/>
        </authorList>
    </citation>
    <scope>NUCLEOTIDE SEQUENCE [LARGE SCALE GENOMIC DNA]</scope>
    <source>
        <strain evidence="1 2">JEF-007</strain>
    </source>
</reference>
<name>A0A2N6P280_BEABA</name>